<gene>
    <name evidence="2" type="ORF">NDU88_001940</name>
</gene>
<evidence type="ECO:0000313" key="2">
    <source>
        <dbReference type="EMBL" id="KAJ1104529.1"/>
    </source>
</evidence>
<organism evidence="2 3">
    <name type="scientific">Pleurodeles waltl</name>
    <name type="common">Iberian ribbed newt</name>
    <dbReference type="NCBI Taxonomy" id="8319"/>
    <lineage>
        <taxon>Eukaryota</taxon>
        <taxon>Metazoa</taxon>
        <taxon>Chordata</taxon>
        <taxon>Craniata</taxon>
        <taxon>Vertebrata</taxon>
        <taxon>Euteleostomi</taxon>
        <taxon>Amphibia</taxon>
        <taxon>Batrachia</taxon>
        <taxon>Caudata</taxon>
        <taxon>Salamandroidea</taxon>
        <taxon>Salamandridae</taxon>
        <taxon>Pleurodelinae</taxon>
        <taxon>Pleurodeles</taxon>
    </lineage>
</organism>
<reference evidence="2" key="1">
    <citation type="journal article" date="2022" name="bioRxiv">
        <title>Sequencing and chromosome-scale assembly of the giantPleurodeles waltlgenome.</title>
        <authorList>
            <person name="Brown T."/>
            <person name="Elewa A."/>
            <person name="Iarovenko S."/>
            <person name="Subramanian E."/>
            <person name="Araus A.J."/>
            <person name="Petzold A."/>
            <person name="Susuki M."/>
            <person name="Suzuki K.-i.T."/>
            <person name="Hayashi T."/>
            <person name="Toyoda A."/>
            <person name="Oliveira C."/>
            <person name="Osipova E."/>
            <person name="Leigh N.D."/>
            <person name="Simon A."/>
            <person name="Yun M.H."/>
        </authorList>
    </citation>
    <scope>NUCLEOTIDE SEQUENCE</scope>
    <source>
        <strain evidence="2">20211129_DDA</strain>
        <tissue evidence="2">Liver</tissue>
    </source>
</reference>
<proteinExistence type="predicted"/>
<name>A0AAV7MN57_PLEWA</name>
<feature type="region of interest" description="Disordered" evidence="1">
    <location>
        <begin position="69"/>
        <end position="218"/>
    </location>
</feature>
<comment type="caution">
    <text evidence="2">The sequence shown here is derived from an EMBL/GenBank/DDBJ whole genome shotgun (WGS) entry which is preliminary data.</text>
</comment>
<evidence type="ECO:0000256" key="1">
    <source>
        <dbReference type="SAM" id="MobiDB-lite"/>
    </source>
</evidence>
<evidence type="ECO:0000313" key="3">
    <source>
        <dbReference type="Proteomes" id="UP001066276"/>
    </source>
</evidence>
<keyword evidence="3" id="KW-1185">Reference proteome</keyword>
<protein>
    <submittedName>
        <fullName evidence="2">Uncharacterized protein</fullName>
    </submittedName>
</protein>
<feature type="compositionally biased region" description="Basic and acidic residues" evidence="1">
    <location>
        <begin position="119"/>
        <end position="141"/>
    </location>
</feature>
<dbReference type="EMBL" id="JANPWB010000013">
    <property type="protein sequence ID" value="KAJ1104529.1"/>
    <property type="molecule type" value="Genomic_DNA"/>
</dbReference>
<sequence>MARLLLEATVNMQHLLVRSGPRKRGFTEAPRPDTQWQEYLQDVAEEHKETPLLSLQEVIITQIEVGQCDGPTLWSDPSYPWGTDSTGIPDPDVGRAGTTQQTLPDDDRQQQLLRAITSVEKDGEGDYRRKEVEEESGRGDQDGEAYSEGGDSGGRTGGSSPVEVLPSDAQGRSRDHQHRGISRGPGGSVPGLRPRSGESMASAGAWTGRTRRREVEGE</sequence>
<dbReference type="Proteomes" id="UP001066276">
    <property type="component" value="Chromosome 9"/>
</dbReference>
<dbReference type="AlphaFoldDB" id="A0AAV7MN57"/>
<accession>A0AAV7MN57</accession>